<organism evidence="1 2">
    <name type="scientific">Oesophagostomum dentatum</name>
    <name type="common">Nodular worm</name>
    <dbReference type="NCBI Taxonomy" id="61180"/>
    <lineage>
        <taxon>Eukaryota</taxon>
        <taxon>Metazoa</taxon>
        <taxon>Ecdysozoa</taxon>
        <taxon>Nematoda</taxon>
        <taxon>Chromadorea</taxon>
        <taxon>Rhabditida</taxon>
        <taxon>Rhabditina</taxon>
        <taxon>Rhabditomorpha</taxon>
        <taxon>Strongyloidea</taxon>
        <taxon>Strongylidae</taxon>
        <taxon>Oesophagostomum</taxon>
    </lineage>
</organism>
<dbReference type="OrthoDB" id="10579031at2759"/>
<name>A0A0B1SEZ0_OESDE</name>
<gene>
    <name evidence="1" type="ORF">OESDEN_16807</name>
</gene>
<dbReference type="Proteomes" id="UP000053660">
    <property type="component" value="Unassembled WGS sequence"/>
</dbReference>
<accession>A0A0B1SEZ0</accession>
<evidence type="ECO:0000313" key="1">
    <source>
        <dbReference type="EMBL" id="KHJ83494.1"/>
    </source>
</evidence>
<sequence>MALPVCIYDRSTRENPPPYREGGKQPDHLDFLPAVEMLPTANCRHCSIIRVQAGEKRSKSKEGEMMIVKCEMCKKKEREEKEERERIKALLFRGRPIPLFRIKEKHTAHYS</sequence>
<protein>
    <submittedName>
        <fullName evidence="1">Uncharacterized protein</fullName>
    </submittedName>
</protein>
<keyword evidence="2" id="KW-1185">Reference proteome</keyword>
<dbReference type="AlphaFoldDB" id="A0A0B1SEZ0"/>
<proteinExistence type="predicted"/>
<evidence type="ECO:0000313" key="2">
    <source>
        <dbReference type="Proteomes" id="UP000053660"/>
    </source>
</evidence>
<reference evidence="1 2" key="1">
    <citation type="submission" date="2014-03" db="EMBL/GenBank/DDBJ databases">
        <title>Draft genome of the hookworm Oesophagostomum dentatum.</title>
        <authorList>
            <person name="Mitreva M."/>
        </authorList>
    </citation>
    <scope>NUCLEOTIDE SEQUENCE [LARGE SCALE GENOMIC DNA]</scope>
    <source>
        <strain evidence="1 2">OD-Hann</strain>
    </source>
</reference>
<dbReference type="EMBL" id="KN573203">
    <property type="protein sequence ID" value="KHJ83494.1"/>
    <property type="molecule type" value="Genomic_DNA"/>
</dbReference>